<feature type="region of interest" description="Disordered" evidence="1">
    <location>
        <begin position="40"/>
        <end position="74"/>
    </location>
</feature>
<keyword evidence="2" id="KW-0732">Signal</keyword>
<dbReference type="InterPro" id="IPR029058">
    <property type="entry name" value="AB_hydrolase_fold"/>
</dbReference>
<proteinExistence type="predicted"/>
<dbReference type="PANTHER" id="PTHR33428:SF14">
    <property type="entry name" value="CARBOXYLESTERASE TYPE B DOMAIN-CONTAINING PROTEIN"/>
    <property type="match status" value="1"/>
</dbReference>
<evidence type="ECO:0000313" key="5">
    <source>
        <dbReference type="Proteomes" id="UP000185469"/>
    </source>
</evidence>
<dbReference type="InterPro" id="IPR041127">
    <property type="entry name" value="PET_hydrolase/cutinase-like"/>
</dbReference>
<evidence type="ECO:0000259" key="3">
    <source>
        <dbReference type="Pfam" id="PF12740"/>
    </source>
</evidence>
<name>A0A1L7CWI2_9CORY</name>
<dbReference type="AlphaFoldDB" id="A0A1L7CWI2"/>
<feature type="domain" description="PET hydrolase/cutinase-like" evidence="3">
    <location>
        <begin position="123"/>
        <end position="275"/>
    </location>
</feature>
<dbReference type="KEGG" id="csph:CSPHI_03120"/>
<evidence type="ECO:0000313" key="4">
    <source>
        <dbReference type="EMBL" id="APT90229.1"/>
    </source>
</evidence>
<dbReference type="SUPFAM" id="SSF53474">
    <property type="entry name" value="alpha/beta-Hydrolases"/>
    <property type="match status" value="1"/>
</dbReference>
<dbReference type="PANTHER" id="PTHR33428">
    <property type="entry name" value="CHLOROPHYLLASE-2, CHLOROPLASTIC"/>
    <property type="match status" value="1"/>
</dbReference>
<dbReference type="RefSeq" id="WP_075691450.1">
    <property type="nucleotide sequence ID" value="NZ_CP009248.1"/>
</dbReference>
<feature type="signal peptide" evidence="2">
    <location>
        <begin position="1"/>
        <end position="28"/>
    </location>
</feature>
<gene>
    <name evidence="4" type="ORF">CSPHI_03120</name>
</gene>
<protein>
    <recommendedName>
        <fullName evidence="3">PET hydrolase/cutinase-like domain-containing protein</fullName>
    </recommendedName>
</protein>
<accession>A0A1L7CWI2</accession>
<reference evidence="4 5" key="1">
    <citation type="submission" date="2014-08" db="EMBL/GenBank/DDBJ databases">
        <title>Complete genome sequence of Corynebacterium sphenisci CECT 5990(T) (=DSM 44792(T)), isolated from healthy wild penguins.</title>
        <authorList>
            <person name="Ruckert C."/>
            <person name="Albersmeier A."/>
            <person name="Winkler A."/>
            <person name="Kalinowski J."/>
        </authorList>
    </citation>
    <scope>NUCLEOTIDE SEQUENCE [LARGE SCALE GENOMIC DNA]</scope>
    <source>
        <strain evidence="4 5">DSM 44792</strain>
    </source>
</reference>
<evidence type="ECO:0000256" key="1">
    <source>
        <dbReference type="SAM" id="MobiDB-lite"/>
    </source>
</evidence>
<dbReference type="Gene3D" id="3.40.50.1820">
    <property type="entry name" value="alpha/beta hydrolase"/>
    <property type="match status" value="1"/>
</dbReference>
<sequence>MFRTTSRRTGAVAALAATSLLLAPVAAAAPALPGLPVDTGSAGSLTERPGKVDRGVAPANSIRGNFSAPGPRPVAATAEATDCDTLVMRVYTRIAQESQGLNKVPGCYGYAPAGLNPAGVEYLYPADLAAGETAPLVILSPGIGAEPGILDPLSRHLASHGYIVAVGFNMVNWMGTQLNAAAIAATLANGDESSPLHGHVDFSRTAMVGHSAGGGAVMFQAGIIEELLAPVQPDLDIRSVVALNPGPAEFGVATRPSDAPTLVVVADNETMAPVPLARARYDKLTAPAWWAGTTRTWHATALDWPENNPYAGLTLSFIDFSVRDDAAARAWYAGPGYGLAGDPELFDVERNAAADAL</sequence>
<dbReference type="Proteomes" id="UP000185469">
    <property type="component" value="Chromosome"/>
</dbReference>
<keyword evidence="5" id="KW-1185">Reference proteome</keyword>
<dbReference type="OrthoDB" id="4369024at2"/>
<evidence type="ECO:0000256" key="2">
    <source>
        <dbReference type="SAM" id="SignalP"/>
    </source>
</evidence>
<feature type="chain" id="PRO_5009871711" description="PET hydrolase/cutinase-like domain-containing protein" evidence="2">
    <location>
        <begin position="29"/>
        <end position="357"/>
    </location>
</feature>
<dbReference type="EMBL" id="CP009248">
    <property type="protein sequence ID" value="APT90229.1"/>
    <property type="molecule type" value="Genomic_DNA"/>
</dbReference>
<dbReference type="STRING" id="1437874.CSPHI_03120"/>
<dbReference type="Pfam" id="PF12740">
    <property type="entry name" value="PETase"/>
    <property type="match status" value="1"/>
</dbReference>
<organism evidence="4 5">
    <name type="scientific">Corynebacterium sphenisci DSM 44792</name>
    <dbReference type="NCBI Taxonomy" id="1437874"/>
    <lineage>
        <taxon>Bacteria</taxon>
        <taxon>Bacillati</taxon>
        <taxon>Actinomycetota</taxon>
        <taxon>Actinomycetes</taxon>
        <taxon>Mycobacteriales</taxon>
        <taxon>Corynebacteriaceae</taxon>
        <taxon>Corynebacterium</taxon>
    </lineage>
</organism>